<evidence type="ECO:0000256" key="3">
    <source>
        <dbReference type="ARBA" id="ARBA00022692"/>
    </source>
</evidence>
<proteinExistence type="inferred from homology"/>
<comment type="caution">
    <text evidence="6">Lacks conserved residue(s) required for the propagation of feature annotation.</text>
</comment>
<dbReference type="PANTHER" id="PTHR21191:SF7">
    <property type="entry name" value="AQUAPORIN-11"/>
    <property type="match status" value="1"/>
</dbReference>
<reference evidence="8" key="1">
    <citation type="submission" date="2020-06" db="EMBL/GenBank/DDBJ databases">
        <authorList>
            <consortium name="Wellcome Sanger Institute Data Sharing"/>
        </authorList>
    </citation>
    <scope>NUCLEOTIDE SEQUENCE [LARGE SCALE GENOMIC DNA]</scope>
</reference>
<keyword evidence="4 6" id="KW-1133">Transmembrane helix</keyword>
<feature type="transmembrane region" description="Helical" evidence="6">
    <location>
        <begin position="228"/>
        <end position="245"/>
    </location>
</feature>
<evidence type="ECO:0000256" key="2">
    <source>
        <dbReference type="ARBA" id="ARBA00005900"/>
    </source>
</evidence>
<dbReference type="GO" id="GO:0005737">
    <property type="term" value="C:cytoplasm"/>
    <property type="evidence" value="ECO:0007669"/>
    <property type="project" value="TreeGrafter"/>
</dbReference>
<evidence type="ECO:0000256" key="6">
    <source>
        <dbReference type="PIRNR" id="PIRNR017529"/>
    </source>
</evidence>
<dbReference type="InterPro" id="IPR000425">
    <property type="entry name" value="MIP"/>
</dbReference>
<feature type="transmembrane region" description="Helical" evidence="6">
    <location>
        <begin position="101"/>
        <end position="120"/>
    </location>
</feature>
<dbReference type="Proteomes" id="UP000694680">
    <property type="component" value="Chromosome 14"/>
</dbReference>
<evidence type="ECO:0000313" key="9">
    <source>
        <dbReference type="Proteomes" id="UP000694680"/>
    </source>
</evidence>
<dbReference type="SUPFAM" id="SSF81338">
    <property type="entry name" value="Aquaporin-like"/>
    <property type="match status" value="1"/>
</dbReference>
<dbReference type="InterPro" id="IPR051883">
    <property type="entry name" value="AQP11/12_channel"/>
</dbReference>
<feature type="signal peptide" evidence="7">
    <location>
        <begin position="1"/>
        <end position="20"/>
    </location>
</feature>
<comment type="subcellular location">
    <subcellularLocation>
        <location evidence="1">Membrane</location>
        <topology evidence="1">Multi-pass membrane protein</topology>
    </subcellularLocation>
</comment>
<keyword evidence="7" id="KW-0732">Signal</keyword>
<feature type="transmembrane region" description="Helical" evidence="6">
    <location>
        <begin position="186"/>
        <end position="216"/>
    </location>
</feature>
<name>A0A8C5E3K4_GOUWI</name>
<reference evidence="8" key="2">
    <citation type="submission" date="2025-08" db="UniProtKB">
        <authorList>
            <consortium name="Ensembl"/>
        </authorList>
    </citation>
    <scope>IDENTIFICATION</scope>
</reference>
<accession>A0A8C5E3K4</accession>
<keyword evidence="9" id="KW-1185">Reference proteome</keyword>
<evidence type="ECO:0000313" key="8">
    <source>
        <dbReference type="Ensembl" id="ENSGWIP00000015029.1"/>
    </source>
</evidence>
<dbReference type="Gene3D" id="1.20.1080.10">
    <property type="entry name" value="Glycerol uptake facilitator protein"/>
    <property type="match status" value="1"/>
</dbReference>
<organism evidence="8 9">
    <name type="scientific">Gouania willdenowi</name>
    <name type="common">Blunt-snouted clingfish</name>
    <name type="synonym">Lepadogaster willdenowi</name>
    <dbReference type="NCBI Taxonomy" id="441366"/>
    <lineage>
        <taxon>Eukaryota</taxon>
        <taxon>Metazoa</taxon>
        <taxon>Chordata</taxon>
        <taxon>Craniata</taxon>
        <taxon>Vertebrata</taxon>
        <taxon>Euteleostomi</taxon>
        <taxon>Actinopterygii</taxon>
        <taxon>Neopterygii</taxon>
        <taxon>Teleostei</taxon>
        <taxon>Neoteleostei</taxon>
        <taxon>Acanthomorphata</taxon>
        <taxon>Ovalentaria</taxon>
        <taxon>Blenniimorphae</taxon>
        <taxon>Blenniiformes</taxon>
        <taxon>Gobiesocoidei</taxon>
        <taxon>Gobiesocidae</taxon>
        <taxon>Gobiesocinae</taxon>
        <taxon>Gouania</taxon>
    </lineage>
</organism>
<reference evidence="8" key="3">
    <citation type="submission" date="2025-09" db="UniProtKB">
        <authorList>
            <consortium name="Ensembl"/>
        </authorList>
    </citation>
    <scope>IDENTIFICATION</scope>
</reference>
<dbReference type="PRINTS" id="PR02024">
    <property type="entry name" value="AQUAPORIN11"/>
</dbReference>
<keyword evidence="5 6" id="KW-0472">Membrane</keyword>
<dbReference type="Pfam" id="PF00230">
    <property type="entry name" value="MIP"/>
    <property type="match status" value="1"/>
</dbReference>
<evidence type="ECO:0000256" key="1">
    <source>
        <dbReference type="ARBA" id="ARBA00004141"/>
    </source>
</evidence>
<evidence type="ECO:0000256" key="5">
    <source>
        <dbReference type="ARBA" id="ARBA00023136"/>
    </source>
</evidence>
<dbReference type="RefSeq" id="XP_028322591.1">
    <property type="nucleotide sequence ID" value="XM_028466790.1"/>
</dbReference>
<dbReference type="GO" id="GO:0016020">
    <property type="term" value="C:membrane"/>
    <property type="evidence" value="ECO:0007669"/>
    <property type="project" value="UniProtKB-SubCell"/>
</dbReference>
<dbReference type="OrthoDB" id="9894770at2759"/>
<evidence type="ECO:0000256" key="4">
    <source>
        <dbReference type="ARBA" id="ARBA00022989"/>
    </source>
</evidence>
<dbReference type="AlphaFoldDB" id="A0A8C5E3K4"/>
<dbReference type="PANTHER" id="PTHR21191">
    <property type="entry name" value="AQUAPORIN"/>
    <property type="match status" value="1"/>
</dbReference>
<keyword evidence="3 6" id="KW-0812">Transmembrane</keyword>
<feature type="chain" id="PRO_5034290466" description="Aquaporin" evidence="7">
    <location>
        <begin position="21"/>
        <end position="271"/>
    </location>
</feature>
<dbReference type="InterPro" id="IPR023266">
    <property type="entry name" value="Aquaporin_11"/>
</dbReference>
<gene>
    <name evidence="8" type="primary">LOC114475726</name>
</gene>
<evidence type="ECO:0000256" key="7">
    <source>
        <dbReference type="SAM" id="SignalP"/>
    </source>
</evidence>
<dbReference type="GO" id="GO:0015267">
    <property type="term" value="F:channel activity"/>
    <property type="evidence" value="ECO:0007669"/>
    <property type="project" value="InterPro"/>
</dbReference>
<dbReference type="GeneID" id="114475726"/>
<protein>
    <recommendedName>
        <fullName evidence="6">Aquaporin</fullName>
    </recommendedName>
</protein>
<dbReference type="Ensembl" id="ENSGWIT00000016589.1">
    <property type="protein sequence ID" value="ENSGWIP00000015029.1"/>
    <property type="gene ID" value="ENSGWIG00000008426.1"/>
</dbReference>
<dbReference type="InterPro" id="IPR023271">
    <property type="entry name" value="Aquaporin-like"/>
</dbReference>
<sequence>MSNLWVSVAVLGVVVLLSEAVRRAAVRLLRGSLSVYLLEAASTFQLCCCSHELKLLSESVQLELPVALSLTYTMTVIHLLTFRDSTCNPSGAVDRACRGRFSFGTAGVVVACQFAAAWAARGFAASMWSLALSEVHVQHQKFGFRCFDPLGGTVLEAAGVELACTFTVQAAAMHVHSVEEKLRAPLIAAVITALVFTGGSISGAVFNPVLAFSIQFPCSGHTYLDYCFIYWLGPVLGMVSCILLFEKILPFLSGKDTGRLDITAALKQKTQ</sequence>
<dbReference type="InterPro" id="IPR016697">
    <property type="entry name" value="Aquaporin_11/12"/>
</dbReference>
<comment type="similarity">
    <text evidence="2">Belongs to the MIP/aquaporin (TC 1.A.8) family. AQP11/AQP12 subfamily.</text>
</comment>
<dbReference type="PIRSF" id="PIRSF017529">
    <property type="entry name" value="Aquaporin_11/12"/>
    <property type="match status" value="1"/>
</dbReference>